<gene>
    <name evidence="3" type="ORF">M427DRAFT_378526</name>
</gene>
<evidence type="ECO:0000256" key="2">
    <source>
        <dbReference type="SAM" id="Phobius"/>
    </source>
</evidence>
<protein>
    <submittedName>
        <fullName evidence="3">Uncharacterized protein</fullName>
    </submittedName>
</protein>
<keyword evidence="2" id="KW-0812">Transmembrane</keyword>
<feature type="compositionally biased region" description="Polar residues" evidence="1">
    <location>
        <begin position="1"/>
        <end position="21"/>
    </location>
</feature>
<feature type="transmembrane region" description="Helical" evidence="2">
    <location>
        <begin position="104"/>
        <end position="128"/>
    </location>
</feature>
<keyword evidence="2" id="KW-0472">Membrane</keyword>
<organism evidence="3 4">
    <name type="scientific">Gonapodya prolifera (strain JEL478)</name>
    <name type="common">Monoblepharis prolifera</name>
    <dbReference type="NCBI Taxonomy" id="1344416"/>
    <lineage>
        <taxon>Eukaryota</taxon>
        <taxon>Fungi</taxon>
        <taxon>Fungi incertae sedis</taxon>
        <taxon>Chytridiomycota</taxon>
        <taxon>Chytridiomycota incertae sedis</taxon>
        <taxon>Monoblepharidomycetes</taxon>
        <taxon>Monoblepharidales</taxon>
        <taxon>Gonapodyaceae</taxon>
        <taxon>Gonapodya</taxon>
    </lineage>
</organism>
<keyword evidence="2" id="KW-1133">Transmembrane helix</keyword>
<feature type="compositionally biased region" description="Low complexity" evidence="1">
    <location>
        <begin position="149"/>
        <end position="188"/>
    </location>
</feature>
<reference evidence="3 4" key="1">
    <citation type="journal article" date="2015" name="Genome Biol. Evol.">
        <title>Phylogenomic analyses indicate that early fungi evolved digesting cell walls of algal ancestors of land plants.</title>
        <authorList>
            <person name="Chang Y."/>
            <person name="Wang S."/>
            <person name="Sekimoto S."/>
            <person name="Aerts A.L."/>
            <person name="Choi C."/>
            <person name="Clum A."/>
            <person name="LaButti K.M."/>
            <person name="Lindquist E.A."/>
            <person name="Yee Ngan C."/>
            <person name="Ohm R.A."/>
            <person name="Salamov A.A."/>
            <person name="Grigoriev I.V."/>
            <person name="Spatafora J.W."/>
            <person name="Berbee M.L."/>
        </authorList>
    </citation>
    <scope>NUCLEOTIDE SEQUENCE [LARGE SCALE GENOMIC DNA]</scope>
    <source>
        <strain evidence="3 4">JEL478</strain>
    </source>
</reference>
<feature type="region of interest" description="Disordered" evidence="1">
    <location>
        <begin position="1"/>
        <end position="48"/>
    </location>
</feature>
<evidence type="ECO:0000313" key="4">
    <source>
        <dbReference type="Proteomes" id="UP000070544"/>
    </source>
</evidence>
<keyword evidence="4" id="KW-1185">Reference proteome</keyword>
<feature type="region of interest" description="Disordered" evidence="1">
    <location>
        <begin position="149"/>
        <end position="199"/>
    </location>
</feature>
<dbReference type="AlphaFoldDB" id="A0A139AVR3"/>
<name>A0A139AVR3_GONPJ</name>
<sequence length="312" mass="31960">MASSATEEVPDNQSEAPSSTRELNEPPTPTPVATSSEGTPASVHRFSSELGTPMADGALAASSVALSEAALIQIPGDGTGLGSTSTAVPVSPSPAKPARRKMKWLVIGGVMAVVGLAVVAFGVSFLVIKTRDSSSSSSAAVVAGGTVANTTVSPTSAPHSTTSLTSSASATSKATTTTSSTTTRAPLSGPTMAPKGSPVTGEVFPDRATDFWFGLTVSDYLPPIMNNYSQGGFKPRLIHTYYSLVPQSDPQGLAEHFLVGAAGISPNGVMMISLEPFAGIEAVTEDVMRAHAQAFAYLNQWGYKVICALAHE</sequence>
<proteinExistence type="predicted"/>
<evidence type="ECO:0000256" key="1">
    <source>
        <dbReference type="SAM" id="MobiDB-lite"/>
    </source>
</evidence>
<dbReference type="Proteomes" id="UP000070544">
    <property type="component" value="Unassembled WGS sequence"/>
</dbReference>
<evidence type="ECO:0000313" key="3">
    <source>
        <dbReference type="EMBL" id="KXS20565.1"/>
    </source>
</evidence>
<accession>A0A139AVR3</accession>
<dbReference type="EMBL" id="KQ965735">
    <property type="protein sequence ID" value="KXS20565.1"/>
    <property type="molecule type" value="Genomic_DNA"/>
</dbReference>